<evidence type="ECO:0000256" key="4">
    <source>
        <dbReference type="SAM" id="MobiDB-lite"/>
    </source>
</evidence>
<comment type="caution">
    <text evidence="6">The sequence shown here is derived from an EMBL/GenBank/DDBJ whole genome shotgun (WGS) entry which is preliminary data.</text>
</comment>
<dbReference type="SMART" id="SM00421">
    <property type="entry name" value="HTH_LUXR"/>
    <property type="match status" value="1"/>
</dbReference>
<gene>
    <name evidence="6" type="ORF">EV148_101645</name>
</gene>
<dbReference type="GO" id="GO:0003677">
    <property type="term" value="F:DNA binding"/>
    <property type="evidence" value="ECO:0007669"/>
    <property type="project" value="UniProtKB-KW"/>
</dbReference>
<sequence length="291" mass="32821">MQLDTVHNRFERRLIDLYAAEPDLHTLPREVFECVDAAAANDMVAYAEFHLDSSEFRAEFSRIDPDPERRARAAAAFLQHSRSHPFWSKDPAFFGERALRESDFFSDEEFMALPIAQEAFLPSGAHRQIAFVIVHEGYALSVSAHRALGAPAFSDAERDRLEELRAHVARVYRHALERSVREMPPMERLIHLCPDLTPRQRDVARWIADGKSNEAIAQLLGIRLDTVKSHVRQVFEKLGVDDRLGAALAVHRRPPFTRLPPMWTLPGSRWSPAGLRTNATAGSPATASGKD</sequence>
<dbReference type="GO" id="GO:0006355">
    <property type="term" value="P:regulation of DNA-templated transcription"/>
    <property type="evidence" value="ECO:0007669"/>
    <property type="project" value="InterPro"/>
</dbReference>
<organism evidence="6 7">
    <name type="scientific">Dokdonella fugitiva</name>
    <dbReference type="NCBI Taxonomy" id="328517"/>
    <lineage>
        <taxon>Bacteria</taxon>
        <taxon>Pseudomonadati</taxon>
        <taxon>Pseudomonadota</taxon>
        <taxon>Gammaproteobacteria</taxon>
        <taxon>Lysobacterales</taxon>
        <taxon>Rhodanobacteraceae</taxon>
        <taxon>Dokdonella</taxon>
    </lineage>
</organism>
<evidence type="ECO:0000256" key="3">
    <source>
        <dbReference type="ARBA" id="ARBA00023163"/>
    </source>
</evidence>
<reference evidence="6 7" key="1">
    <citation type="journal article" date="2015" name="Stand. Genomic Sci.">
        <title>Genomic Encyclopedia of Bacterial and Archaeal Type Strains, Phase III: the genomes of soil and plant-associated and newly described type strains.</title>
        <authorList>
            <person name="Whitman W.B."/>
            <person name="Woyke T."/>
            <person name="Klenk H.P."/>
            <person name="Zhou Y."/>
            <person name="Lilburn T.G."/>
            <person name="Beck B.J."/>
            <person name="De Vos P."/>
            <person name="Vandamme P."/>
            <person name="Eisen J.A."/>
            <person name="Garrity G."/>
            <person name="Hugenholtz P."/>
            <person name="Kyrpides N.C."/>
        </authorList>
    </citation>
    <scope>NUCLEOTIDE SEQUENCE [LARGE SCALE GENOMIC DNA]</scope>
    <source>
        <strain evidence="6 7">A3</strain>
    </source>
</reference>
<dbReference type="PANTHER" id="PTHR44688:SF16">
    <property type="entry name" value="DNA-BINDING TRANSCRIPTIONAL ACTIVATOR DEVR_DOSR"/>
    <property type="match status" value="1"/>
</dbReference>
<evidence type="ECO:0000256" key="1">
    <source>
        <dbReference type="ARBA" id="ARBA00023015"/>
    </source>
</evidence>
<dbReference type="RefSeq" id="WP_131993967.1">
    <property type="nucleotide sequence ID" value="NZ_SLWQ01000001.1"/>
</dbReference>
<dbReference type="AlphaFoldDB" id="A0A4R2IEZ0"/>
<accession>A0A4R2IEZ0</accession>
<dbReference type="OrthoDB" id="9774661at2"/>
<keyword evidence="2" id="KW-0238">DNA-binding</keyword>
<keyword evidence="3" id="KW-0804">Transcription</keyword>
<dbReference type="EMBL" id="SLWQ01000001">
    <property type="protein sequence ID" value="TCO43224.1"/>
    <property type="molecule type" value="Genomic_DNA"/>
</dbReference>
<dbReference type="PRINTS" id="PR00038">
    <property type="entry name" value="HTHLUXR"/>
</dbReference>
<feature type="compositionally biased region" description="Polar residues" evidence="4">
    <location>
        <begin position="277"/>
        <end position="291"/>
    </location>
</feature>
<dbReference type="PROSITE" id="PS50043">
    <property type="entry name" value="HTH_LUXR_2"/>
    <property type="match status" value="1"/>
</dbReference>
<keyword evidence="1" id="KW-0805">Transcription regulation</keyword>
<dbReference type="Pfam" id="PF00196">
    <property type="entry name" value="GerE"/>
    <property type="match status" value="1"/>
</dbReference>
<dbReference type="CDD" id="cd06170">
    <property type="entry name" value="LuxR_C_like"/>
    <property type="match status" value="1"/>
</dbReference>
<dbReference type="PANTHER" id="PTHR44688">
    <property type="entry name" value="DNA-BINDING TRANSCRIPTIONAL ACTIVATOR DEVR_DOSR"/>
    <property type="match status" value="1"/>
</dbReference>
<dbReference type="InterPro" id="IPR000792">
    <property type="entry name" value="Tscrpt_reg_LuxR_C"/>
</dbReference>
<dbReference type="Gene3D" id="1.10.10.10">
    <property type="entry name" value="Winged helix-like DNA-binding domain superfamily/Winged helix DNA-binding domain"/>
    <property type="match status" value="1"/>
</dbReference>
<dbReference type="Proteomes" id="UP000294862">
    <property type="component" value="Unassembled WGS sequence"/>
</dbReference>
<name>A0A4R2IEZ0_9GAMM</name>
<evidence type="ECO:0000259" key="5">
    <source>
        <dbReference type="PROSITE" id="PS50043"/>
    </source>
</evidence>
<proteinExistence type="predicted"/>
<evidence type="ECO:0000313" key="6">
    <source>
        <dbReference type="EMBL" id="TCO43224.1"/>
    </source>
</evidence>
<dbReference type="InterPro" id="IPR016032">
    <property type="entry name" value="Sig_transdc_resp-reg_C-effctor"/>
</dbReference>
<evidence type="ECO:0000313" key="7">
    <source>
        <dbReference type="Proteomes" id="UP000294862"/>
    </source>
</evidence>
<feature type="domain" description="HTH luxR-type" evidence="5">
    <location>
        <begin position="189"/>
        <end position="254"/>
    </location>
</feature>
<dbReference type="SUPFAM" id="SSF46894">
    <property type="entry name" value="C-terminal effector domain of the bipartite response regulators"/>
    <property type="match status" value="1"/>
</dbReference>
<feature type="region of interest" description="Disordered" evidence="4">
    <location>
        <begin position="270"/>
        <end position="291"/>
    </location>
</feature>
<evidence type="ECO:0000256" key="2">
    <source>
        <dbReference type="ARBA" id="ARBA00023125"/>
    </source>
</evidence>
<protein>
    <submittedName>
        <fullName evidence="6">Regulatory LuxR family protein</fullName>
    </submittedName>
</protein>
<keyword evidence="7" id="KW-1185">Reference proteome</keyword>
<dbReference type="InterPro" id="IPR036388">
    <property type="entry name" value="WH-like_DNA-bd_sf"/>
</dbReference>